<dbReference type="Pfam" id="PF17064">
    <property type="entry name" value="QVR"/>
    <property type="match status" value="1"/>
</dbReference>
<gene>
    <name evidence="10" type="ORF">HERILL_LOCUS3145</name>
</gene>
<evidence type="ECO:0000256" key="8">
    <source>
        <dbReference type="ARBA" id="ARBA00023288"/>
    </source>
</evidence>
<feature type="signal peptide" evidence="9">
    <location>
        <begin position="1"/>
        <end position="22"/>
    </location>
</feature>
<dbReference type="PANTHER" id="PTHR33562:SF2">
    <property type="entry name" value="PROTEIN QUIVER"/>
    <property type="match status" value="1"/>
</dbReference>
<evidence type="ECO:0000256" key="7">
    <source>
        <dbReference type="ARBA" id="ARBA00023180"/>
    </source>
</evidence>
<dbReference type="CDD" id="cd23593">
    <property type="entry name" value="TFP_LU_ECD_Twit"/>
    <property type="match status" value="1"/>
</dbReference>
<evidence type="ECO:0008006" key="12">
    <source>
        <dbReference type="Google" id="ProtNLM"/>
    </source>
</evidence>
<protein>
    <recommendedName>
        <fullName evidence="12">Protein sleepless</fullName>
    </recommendedName>
</protein>
<accession>A0A7R8UFM9</accession>
<reference evidence="10 11" key="1">
    <citation type="submission" date="2020-11" db="EMBL/GenBank/DDBJ databases">
        <authorList>
            <person name="Wallbank WR R."/>
            <person name="Pardo Diaz C."/>
            <person name="Kozak K."/>
            <person name="Martin S."/>
            <person name="Jiggins C."/>
            <person name="Moest M."/>
            <person name="Warren A I."/>
            <person name="Generalovic N T."/>
            <person name="Byers J.R.P. K."/>
            <person name="Montejo-Kovacevich G."/>
            <person name="Yen C E."/>
        </authorList>
    </citation>
    <scope>NUCLEOTIDE SEQUENCE [LARGE SCALE GENOMIC DNA]</scope>
</reference>
<dbReference type="GO" id="GO:0032222">
    <property type="term" value="P:regulation of synaptic transmission, cholinergic"/>
    <property type="evidence" value="ECO:0007669"/>
    <property type="project" value="InterPro"/>
</dbReference>
<keyword evidence="4 9" id="KW-0732">Signal</keyword>
<feature type="chain" id="PRO_5031287385" description="Protein sleepless" evidence="9">
    <location>
        <begin position="23"/>
        <end position="155"/>
    </location>
</feature>
<keyword evidence="6" id="KW-0472">Membrane</keyword>
<dbReference type="PANTHER" id="PTHR33562">
    <property type="entry name" value="ATILLA, ISOFORM B-RELATED-RELATED"/>
    <property type="match status" value="1"/>
</dbReference>
<evidence type="ECO:0000256" key="2">
    <source>
        <dbReference type="ARBA" id="ARBA00022622"/>
    </source>
</evidence>
<evidence type="ECO:0000256" key="3">
    <source>
        <dbReference type="ARBA" id="ARBA00022692"/>
    </source>
</evidence>
<keyword evidence="2" id="KW-0336">GPI-anchor</keyword>
<dbReference type="GO" id="GO:0030431">
    <property type="term" value="P:sleep"/>
    <property type="evidence" value="ECO:0007669"/>
    <property type="project" value="InterPro"/>
</dbReference>
<dbReference type="GO" id="GO:0098552">
    <property type="term" value="C:side of membrane"/>
    <property type="evidence" value="ECO:0007669"/>
    <property type="project" value="UniProtKB-KW"/>
</dbReference>
<keyword evidence="5" id="KW-1133">Transmembrane helix</keyword>
<evidence type="ECO:0000256" key="4">
    <source>
        <dbReference type="ARBA" id="ARBA00022729"/>
    </source>
</evidence>
<dbReference type="OMA" id="RVVIRQC"/>
<dbReference type="Proteomes" id="UP000594454">
    <property type="component" value="Chromosome 1"/>
</dbReference>
<evidence type="ECO:0000256" key="5">
    <source>
        <dbReference type="ARBA" id="ARBA00022989"/>
    </source>
</evidence>
<dbReference type="InParanoid" id="A0A7R8UFM9"/>
<keyword evidence="8" id="KW-0449">Lipoprotein</keyword>
<proteinExistence type="predicted"/>
<keyword evidence="3" id="KW-0812">Transmembrane</keyword>
<dbReference type="InterPro" id="IPR031424">
    <property type="entry name" value="QVR-like"/>
</dbReference>
<evidence type="ECO:0000256" key="6">
    <source>
        <dbReference type="ARBA" id="ARBA00023136"/>
    </source>
</evidence>
<keyword evidence="7" id="KW-0325">Glycoprotein</keyword>
<dbReference type="EMBL" id="LR899009">
    <property type="protein sequence ID" value="CAD7079963.1"/>
    <property type="molecule type" value="Genomic_DNA"/>
</dbReference>
<organism evidence="10 11">
    <name type="scientific">Hermetia illucens</name>
    <name type="common">Black soldier fly</name>
    <dbReference type="NCBI Taxonomy" id="343691"/>
    <lineage>
        <taxon>Eukaryota</taxon>
        <taxon>Metazoa</taxon>
        <taxon>Ecdysozoa</taxon>
        <taxon>Arthropoda</taxon>
        <taxon>Hexapoda</taxon>
        <taxon>Insecta</taxon>
        <taxon>Pterygota</taxon>
        <taxon>Neoptera</taxon>
        <taxon>Endopterygota</taxon>
        <taxon>Diptera</taxon>
        <taxon>Brachycera</taxon>
        <taxon>Stratiomyomorpha</taxon>
        <taxon>Stratiomyidae</taxon>
        <taxon>Hermetiinae</taxon>
        <taxon>Hermetia</taxon>
    </lineage>
</organism>
<dbReference type="OrthoDB" id="75169at2759"/>
<comment type="subcellular location">
    <subcellularLocation>
        <location evidence="1">Membrane</location>
        <topology evidence="1">Lipid-anchor</topology>
        <topology evidence="1">GPI-anchor</topology>
    </subcellularLocation>
</comment>
<evidence type="ECO:0000256" key="9">
    <source>
        <dbReference type="SAM" id="SignalP"/>
    </source>
</evidence>
<sequence length="155" mass="16692">MVKYGLVLLAVLAVVSMHEVDALRCWRCSSDATGGNFCNDPFQGRDYTQNPSYQSALVECSYPVGGPSAFGPNAQPACKKTIQKVNDKTVVSRSCTWIDSNDTPKKCMTSPPNPSYVETLFCETCLTDECNGAAQYGPMAALILIPVAIARLLTA</sequence>
<dbReference type="AlphaFoldDB" id="A0A7R8UFM9"/>
<evidence type="ECO:0000313" key="10">
    <source>
        <dbReference type="EMBL" id="CAD7079963.1"/>
    </source>
</evidence>
<dbReference type="InterPro" id="IPR050975">
    <property type="entry name" value="Sleep_regulator"/>
</dbReference>
<evidence type="ECO:0000256" key="1">
    <source>
        <dbReference type="ARBA" id="ARBA00004589"/>
    </source>
</evidence>
<keyword evidence="11" id="KW-1185">Reference proteome</keyword>
<name>A0A7R8UFM9_HERIL</name>
<evidence type="ECO:0000313" key="11">
    <source>
        <dbReference type="Proteomes" id="UP000594454"/>
    </source>
</evidence>